<protein>
    <submittedName>
        <fullName evidence="4">MerR family transcriptional regulator</fullName>
    </submittedName>
</protein>
<dbReference type="Proteomes" id="UP000774130">
    <property type="component" value="Unassembled WGS sequence"/>
</dbReference>
<evidence type="ECO:0000256" key="2">
    <source>
        <dbReference type="ARBA" id="ARBA00023163"/>
    </source>
</evidence>
<gene>
    <name evidence="4" type="ORF">KUA55_16100</name>
</gene>
<dbReference type="RefSeq" id="WP_218327416.1">
    <property type="nucleotide sequence ID" value="NZ_JAHUZB010000008.1"/>
</dbReference>
<reference evidence="4 5" key="1">
    <citation type="submission" date="2021-06" db="EMBL/GenBank/DDBJ databases">
        <title>Enterococcus alishanensis sp. nov., a novel lactic acid bacterium isolated from fresh coffee beans.</title>
        <authorList>
            <person name="Chen Y.-S."/>
        </authorList>
    </citation>
    <scope>NUCLEOTIDE SEQUENCE [LARGE SCALE GENOMIC DNA]</scope>
    <source>
        <strain evidence="4 5">ALS3</strain>
    </source>
</reference>
<dbReference type="PROSITE" id="PS50937">
    <property type="entry name" value="HTH_MERR_2"/>
    <property type="match status" value="1"/>
</dbReference>
<keyword evidence="2" id="KW-0804">Transcription</keyword>
<name>A0ABS6TGW9_9ENTE</name>
<dbReference type="InterPro" id="IPR047057">
    <property type="entry name" value="MerR_fam"/>
</dbReference>
<dbReference type="InterPro" id="IPR000551">
    <property type="entry name" value="MerR-type_HTH_dom"/>
</dbReference>
<evidence type="ECO:0000259" key="3">
    <source>
        <dbReference type="PROSITE" id="PS50937"/>
    </source>
</evidence>
<evidence type="ECO:0000313" key="4">
    <source>
        <dbReference type="EMBL" id="MBV7392207.1"/>
    </source>
</evidence>
<dbReference type="PANTHER" id="PTHR30204:SF69">
    <property type="entry name" value="MERR-FAMILY TRANSCRIPTIONAL REGULATOR"/>
    <property type="match status" value="1"/>
</dbReference>
<keyword evidence="5" id="KW-1185">Reference proteome</keyword>
<evidence type="ECO:0000313" key="5">
    <source>
        <dbReference type="Proteomes" id="UP000774130"/>
    </source>
</evidence>
<dbReference type="CDD" id="cd01105">
    <property type="entry name" value="HTH_GlnR-like"/>
    <property type="match status" value="1"/>
</dbReference>
<feature type="domain" description="HTH merR-type" evidence="3">
    <location>
        <begin position="19"/>
        <end position="89"/>
    </location>
</feature>
<organism evidence="4 5">
    <name type="scientific">Enterococcus alishanensis</name>
    <dbReference type="NCBI Taxonomy" id="1303817"/>
    <lineage>
        <taxon>Bacteria</taxon>
        <taxon>Bacillati</taxon>
        <taxon>Bacillota</taxon>
        <taxon>Bacilli</taxon>
        <taxon>Lactobacillales</taxon>
        <taxon>Enterococcaceae</taxon>
        <taxon>Enterococcus</taxon>
    </lineage>
</organism>
<comment type="caution">
    <text evidence="4">The sequence shown here is derived from an EMBL/GenBank/DDBJ whole genome shotgun (WGS) entry which is preliminary data.</text>
</comment>
<keyword evidence="1" id="KW-0805">Transcription regulation</keyword>
<dbReference type="Pfam" id="PF13411">
    <property type="entry name" value="MerR_1"/>
    <property type="match status" value="1"/>
</dbReference>
<proteinExistence type="predicted"/>
<dbReference type="EMBL" id="JAHUZB010000008">
    <property type="protein sequence ID" value="MBV7392207.1"/>
    <property type="molecule type" value="Genomic_DNA"/>
</dbReference>
<evidence type="ECO:0000256" key="1">
    <source>
        <dbReference type="ARBA" id="ARBA00023015"/>
    </source>
</evidence>
<accession>A0ABS6TGW9</accession>
<dbReference type="PANTHER" id="PTHR30204">
    <property type="entry name" value="REDOX-CYCLING DRUG-SENSING TRANSCRIPTIONAL ACTIVATOR SOXR"/>
    <property type="match status" value="1"/>
</dbReference>
<sequence length="161" mass="18871">MKKSTVRQLLESDDLVVGISELSKMTEVSPRQLRYWEEKGYIESIDTENKGNRRYRLPVVVKVEMIKSYLDEGFTLTTAVEKAQEQQRDIHQAKILFHLIYRGINTFNDRYTTVHLAGFEGEEELLLIRDQLTEKVYFEVLPKNYSLSNDDLSNFMKNNEG</sequence>
<dbReference type="SMART" id="SM00422">
    <property type="entry name" value="HTH_MERR"/>
    <property type="match status" value="1"/>
</dbReference>